<evidence type="ECO:0000313" key="1">
    <source>
        <dbReference type="EMBL" id="KAG6418792.1"/>
    </source>
</evidence>
<reference evidence="1" key="1">
    <citation type="submission" date="2018-01" db="EMBL/GenBank/DDBJ databases">
        <authorList>
            <person name="Mao J.F."/>
        </authorList>
    </citation>
    <scope>NUCLEOTIDE SEQUENCE</scope>
    <source>
        <strain evidence="1">Huo1</strain>
        <tissue evidence="1">Leaf</tissue>
    </source>
</reference>
<proteinExistence type="predicted"/>
<dbReference type="EMBL" id="PNBA02000007">
    <property type="protein sequence ID" value="KAG6418792.1"/>
    <property type="molecule type" value="Genomic_DNA"/>
</dbReference>
<dbReference type="InterPro" id="IPR011990">
    <property type="entry name" value="TPR-like_helical_dom_sf"/>
</dbReference>
<keyword evidence="2" id="KW-1185">Reference proteome</keyword>
<protein>
    <submittedName>
        <fullName evidence="1">Uncharacterized protein</fullName>
    </submittedName>
</protein>
<comment type="caution">
    <text evidence="1">The sequence shown here is derived from an EMBL/GenBank/DDBJ whole genome shotgun (WGS) entry which is preliminary data.</text>
</comment>
<dbReference type="AlphaFoldDB" id="A0A8X8XU30"/>
<gene>
    <name evidence="1" type="ORF">SASPL_120997</name>
</gene>
<sequence>MKSIGYTPDCGNCNYLIVTLSKIDQFGEVVEVLKVMGGAGCDSYGGLIVELSEARKVDAVAEVVREMVCKGGVRPREETVAKVVGAMTRDWEAGRAAEMVEMLEGEGFGVCEGVLEGCLEDKRFVLAGKHDQFGLAALGQAAFLHN</sequence>
<name>A0A8X8XU30_SALSN</name>
<dbReference type="Gene3D" id="1.25.40.10">
    <property type="entry name" value="Tetratricopeptide repeat domain"/>
    <property type="match status" value="1"/>
</dbReference>
<reference evidence="1" key="2">
    <citation type="submission" date="2020-08" db="EMBL/GenBank/DDBJ databases">
        <title>Plant Genome Project.</title>
        <authorList>
            <person name="Zhang R.-G."/>
        </authorList>
    </citation>
    <scope>NUCLEOTIDE SEQUENCE</scope>
    <source>
        <strain evidence="1">Huo1</strain>
        <tissue evidence="1">Leaf</tissue>
    </source>
</reference>
<evidence type="ECO:0000313" key="2">
    <source>
        <dbReference type="Proteomes" id="UP000298416"/>
    </source>
</evidence>
<organism evidence="1">
    <name type="scientific">Salvia splendens</name>
    <name type="common">Scarlet sage</name>
    <dbReference type="NCBI Taxonomy" id="180675"/>
    <lineage>
        <taxon>Eukaryota</taxon>
        <taxon>Viridiplantae</taxon>
        <taxon>Streptophyta</taxon>
        <taxon>Embryophyta</taxon>
        <taxon>Tracheophyta</taxon>
        <taxon>Spermatophyta</taxon>
        <taxon>Magnoliopsida</taxon>
        <taxon>eudicotyledons</taxon>
        <taxon>Gunneridae</taxon>
        <taxon>Pentapetalae</taxon>
        <taxon>asterids</taxon>
        <taxon>lamiids</taxon>
        <taxon>Lamiales</taxon>
        <taxon>Lamiaceae</taxon>
        <taxon>Nepetoideae</taxon>
        <taxon>Mentheae</taxon>
        <taxon>Salviinae</taxon>
        <taxon>Salvia</taxon>
        <taxon>Salvia subgen. Calosphace</taxon>
        <taxon>core Calosphace</taxon>
    </lineage>
</organism>
<accession>A0A8X8XU30</accession>
<dbReference type="Proteomes" id="UP000298416">
    <property type="component" value="Unassembled WGS sequence"/>
</dbReference>